<dbReference type="Proteomes" id="UP000030645">
    <property type="component" value="Unassembled WGS sequence"/>
</dbReference>
<dbReference type="AlphaFoldDB" id="W9R7R4"/>
<sequence length="68" mass="7847">MIEKGKTPKNQNRCNYEMDRSLLTNFVYSEGQPPVCIHLSQLGVHNDDHLQLHTKVKENAIEIGRNDK</sequence>
<gene>
    <name evidence="1" type="ORF">L484_017444</name>
</gene>
<accession>W9R7R4</accession>
<dbReference type="EMBL" id="KE343766">
    <property type="protein sequence ID" value="EXB40306.1"/>
    <property type="molecule type" value="Genomic_DNA"/>
</dbReference>
<name>W9R7R4_9ROSA</name>
<protein>
    <submittedName>
        <fullName evidence="1">Uncharacterized protein</fullName>
    </submittedName>
</protein>
<reference evidence="2" key="1">
    <citation type="submission" date="2013-01" db="EMBL/GenBank/DDBJ databases">
        <title>Draft Genome Sequence of a Mulberry Tree, Morus notabilis C.K. Schneid.</title>
        <authorList>
            <person name="He N."/>
            <person name="Zhao S."/>
        </authorList>
    </citation>
    <scope>NUCLEOTIDE SEQUENCE</scope>
</reference>
<proteinExistence type="predicted"/>
<organism evidence="1 2">
    <name type="scientific">Morus notabilis</name>
    <dbReference type="NCBI Taxonomy" id="981085"/>
    <lineage>
        <taxon>Eukaryota</taxon>
        <taxon>Viridiplantae</taxon>
        <taxon>Streptophyta</taxon>
        <taxon>Embryophyta</taxon>
        <taxon>Tracheophyta</taxon>
        <taxon>Spermatophyta</taxon>
        <taxon>Magnoliopsida</taxon>
        <taxon>eudicotyledons</taxon>
        <taxon>Gunneridae</taxon>
        <taxon>Pentapetalae</taxon>
        <taxon>rosids</taxon>
        <taxon>fabids</taxon>
        <taxon>Rosales</taxon>
        <taxon>Moraceae</taxon>
        <taxon>Moreae</taxon>
        <taxon>Morus</taxon>
    </lineage>
</organism>
<keyword evidence="2" id="KW-1185">Reference proteome</keyword>
<evidence type="ECO:0000313" key="1">
    <source>
        <dbReference type="EMBL" id="EXB40306.1"/>
    </source>
</evidence>
<evidence type="ECO:0000313" key="2">
    <source>
        <dbReference type="Proteomes" id="UP000030645"/>
    </source>
</evidence>